<keyword evidence="5" id="KW-0653">Protein transport</keyword>
<dbReference type="AlphaFoldDB" id="A0A0G4IRN3"/>
<dbReference type="GO" id="GO:0016973">
    <property type="term" value="P:poly(A)+ mRNA export from nucleus"/>
    <property type="evidence" value="ECO:0007669"/>
    <property type="project" value="InterPro"/>
</dbReference>
<dbReference type="GO" id="GO:0005543">
    <property type="term" value="F:phospholipid binding"/>
    <property type="evidence" value="ECO:0007669"/>
    <property type="project" value="TreeGrafter"/>
</dbReference>
<evidence type="ECO:0000256" key="4">
    <source>
        <dbReference type="ARBA" id="ARBA00022816"/>
    </source>
</evidence>
<evidence type="ECO:0000256" key="10">
    <source>
        <dbReference type="ARBA" id="ARBA00029983"/>
    </source>
</evidence>
<evidence type="ECO:0000313" key="15">
    <source>
        <dbReference type="Proteomes" id="UP000290189"/>
    </source>
</evidence>
<dbReference type="InterPro" id="IPR012476">
    <property type="entry name" value="GLE1"/>
</dbReference>
<proteinExistence type="inferred from homology"/>
<geneLocation type="mitochondrion" evidence="13"/>
<accession>A0A0G4IRN3</accession>
<dbReference type="GO" id="GO:0044614">
    <property type="term" value="C:nuclear pore cytoplasmic filaments"/>
    <property type="evidence" value="ECO:0007669"/>
    <property type="project" value="TreeGrafter"/>
</dbReference>
<keyword evidence="8" id="KW-0539">Nucleus</keyword>
<keyword evidence="14" id="KW-1185">Reference proteome</keyword>
<dbReference type="Proteomes" id="UP000290189">
    <property type="component" value="Unassembled WGS sequence"/>
</dbReference>
<protein>
    <recommendedName>
        <fullName evidence="9">mRNA export factor GLE1</fullName>
    </recommendedName>
    <alternativeName>
        <fullName evidence="10">Nucleoporin GLE1</fullName>
    </alternativeName>
</protein>
<evidence type="ECO:0000256" key="6">
    <source>
        <dbReference type="ARBA" id="ARBA00023010"/>
    </source>
</evidence>
<reference evidence="13 15" key="2">
    <citation type="submission" date="2018-03" db="EMBL/GenBank/DDBJ databases">
        <authorList>
            <person name="Fogelqvist J."/>
        </authorList>
    </citation>
    <scope>NUCLEOTIDE SEQUENCE [LARGE SCALE GENOMIC DNA]</scope>
</reference>
<dbReference type="Pfam" id="PF07817">
    <property type="entry name" value="GLE1"/>
    <property type="match status" value="1"/>
</dbReference>
<dbReference type="GO" id="GO:0031369">
    <property type="term" value="F:translation initiation factor binding"/>
    <property type="evidence" value="ECO:0007669"/>
    <property type="project" value="TreeGrafter"/>
</dbReference>
<dbReference type="EMBL" id="OVEO01000005">
    <property type="protein sequence ID" value="SPQ96141.1"/>
    <property type="molecule type" value="Genomic_DNA"/>
</dbReference>
<evidence type="ECO:0000256" key="2">
    <source>
        <dbReference type="ARBA" id="ARBA00011056"/>
    </source>
</evidence>
<evidence type="ECO:0000256" key="8">
    <source>
        <dbReference type="ARBA" id="ARBA00023242"/>
    </source>
</evidence>
<dbReference type="EMBL" id="CDSF01000082">
    <property type="protein sequence ID" value="CEO98033.1"/>
    <property type="molecule type" value="Genomic_DNA"/>
</dbReference>
<keyword evidence="7" id="KW-0906">Nuclear pore complex</keyword>
<evidence type="ECO:0000256" key="1">
    <source>
        <dbReference type="ARBA" id="ARBA00004567"/>
    </source>
</evidence>
<dbReference type="InterPro" id="IPR038506">
    <property type="entry name" value="GLE1-like_sf"/>
</dbReference>
<keyword evidence="4" id="KW-0509">mRNA transport</keyword>
<keyword evidence="6" id="KW-0811">Translocation</keyword>
<name>A0A0G4IRN3_PLABS</name>
<evidence type="ECO:0000313" key="12">
    <source>
        <dbReference type="EMBL" id="CEO98033.1"/>
    </source>
</evidence>
<evidence type="ECO:0000256" key="7">
    <source>
        <dbReference type="ARBA" id="ARBA00023132"/>
    </source>
</evidence>
<reference evidence="12 14" key="1">
    <citation type="submission" date="2015-02" db="EMBL/GenBank/DDBJ databases">
        <authorList>
            <person name="Chooi Y.-H."/>
        </authorList>
    </citation>
    <scope>NUCLEOTIDE SEQUENCE [LARGE SCALE GENOMIC DNA]</scope>
    <source>
        <strain evidence="12">E3</strain>
    </source>
</reference>
<dbReference type="GO" id="GO:0005737">
    <property type="term" value="C:cytoplasm"/>
    <property type="evidence" value="ECO:0007669"/>
    <property type="project" value="TreeGrafter"/>
</dbReference>
<comment type="subcellular location">
    <subcellularLocation>
        <location evidence="1">Nucleus</location>
        <location evidence="1">Nuclear pore complex</location>
    </subcellularLocation>
</comment>
<dbReference type="PANTHER" id="PTHR12960:SF0">
    <property type="entry name" value="MRNA EXPORT FACTOR GLE1"/>
    <property type="match status" value="1"/>
</dbReference>
<evidence type="ECO:0000313" key="14">
    <source>
        <dbReference type="Proteomes" id="UP000039324"/>
    </source>
</evidence>
<keyword evidence="13" id="KW-0496">Mitochondrion</keyword>
<dbReference type="PANTHER" id="PTHR12960">
    <property type="entry name" value="GLE-1-RELATED"/>
    <property type="match status" value="1"/>
</dbReference>
<dbReference type="GO" id="GO:0015031">
    <property type="term" value="P:protein transport"/>
    <property type="evidence" value="ECO:0007669"/>
    <property type="project" value="UniProtKB-KW"/>
</dbReference>
<evidence type="ECO:0000256" key="11">
    <source>
        <dbReference type="SAM" id="MobiDB-lite"/>
    </source>
</evidence>
<dbReference type="Gene3D" id="1.25.40.510">
    <property type="entry name" value="GLE1-like"/>
    <property type="match status" value="1"/>
</dbReference>
<dbReference type="GO" id="GO:0000822">
    <property type="term" value="F:inositol hexakisphosphate binding"/>
    <property type="evidence" value="ECO:0007669"/>
    <property type="project" value="TreeGrafter"/>
</dbReference>
<gene>
    <name evidence="12" type="ORF">PBRA_006147</name>
    <name evidence="13" type="ORF">PLBR_LOCUS3356</name>
</gene>
<dbReference type="Proteomes" id="UP000039324">
    <property type="component" value="Unassembled WGS sequence"/>
</dbReference>
<comment type="similarity">
    <text evidence="2">Belongs to the GLE1 family.</text>
</comment>
<evidence type="ECO:0000256" key="5">
    <source>
        <dbReference type="ARBA" id="ARBA00022927"/>
    </source>
</evidence>
<evidence type="ECO:0000256" key="3">
    <source>
        <dbReference type="ARBA" id="ARBA00022448"/>
    </source>
</evidence>
<dbReference type="STRING" id="37360.A0A0G4IRN3"/>
<feature type="region of interest" description="Disordered" evidence="11">
    <location>
        <begin position="194"/>
        <end position="257"/>
    </location>
</feature>
<sequence>MASTRTLPPIESPSPSSTQSQRAWANDDLRDAVQSVNLSFRREEADEDVVDGYASDEIELFLPDDLEPPPDPIIREPARMHSSSVGLTLRWAAQRLLTIDEQVRLDAARALLSMRSRRGVEPASVQVESSLADNLSNIFTLGNIELQRQAEKDRKELAREQDEIVRQAADRRERFRRDAEASIADFLAEQKRVRDAEERRQREQREADEKRLREDEQARAEAARREEERRAKDAREEAARAAEAQQQRELDAQSAAVEQDTTTLFPIRPLRTASSLQRFCLRRAELFRTTHSLVNQAPFDPDKKQFLQVSQVLGRFVPVEDDVSRLVADLSRLLNHVSHNHDLHFCSLATSFLKQVQNKVFQAAELALGFALLWSSLGKLYPRLSLFVMAGVFARCPPAALALDEPAEVPSGLQASTLRALLRVFTCFLQLSDESGYEFCWMWLSAVVSRPPTTLTALCVLMFLETAELHEFKWFQRYGQQGAKLVRYIATTLLPALPACPGSPLSSDLSNLNTFLDRAVLRSRPGRAYILRCINNT</sequence>
<feature type="compositionally biased region" description="Polar residues" evidence="11">
    <location>
        <begin position="13"/>
        <end position="23"/>
    </location>
</feature>
<evidence type="ECO:0000256" key="9">
    <source>
        <dbReference type="ARBA" id="ARBA00026227"/>
    </source>
</evidence>
<evidence type="ECO:0000313" key="13">
    <source>
        <dbReference type="EMBL" id="SPQ96141.1"/>
    </source>
</evidence>
<keyword evidence="3" id="KW-0813">Transport</keyword>
<feature type="compositionally biased region" description="Basic and acidic residues" evidence="11">
    <location>
        <begin position="194"/>
        <end position="251"/>
    </location>
</feature>
<organism evidence="12 14">
    <name type="scientific">Plasmodiophora brassicae</name>
    <name type="common">Clubroot disease agent</name>
    <dbReference type="NCBI Taxonomy" id="37360"/>
    <lineage>
        <taxon>Eukaryota</taxon>
        <taxon>Sar</taxon>
        <taxon>Rhizaria</taxon>
        <taxon>Endomyxa</taxon>
        <taxon>Phytomyxea</taxon>
        <taxon>Plasmodiophorida</taxon>
        <taxon>Plasmodiophoridae</taxon>
        <taxon>Plasmodiophora</taxon>
    </lineage>
</organism>
<feature type="region of interest" description="Disordered" evidence="11">
    <location>
        <begin position="1"/>
        <end position="24"/>
    </location>
</feature>